<evidence type="ECO:0000256" key="1">
    <source>
        <dbReference type="ARBA" id="ARBA00001933"/>
    </source>
</evidence>
<reference evidence="6 7" key="1">
    <citation type="submission" date="2011-05" db="EMBL/GenBank/DDBJ databases">
        <title>Whole genome sequence of Microlunatus phosphovorus NM-1.</title>
        <authorList>
            <person name="Hosoyama A."/>
            <person name="Sasaki K."/>
            <person name="Harada T."/>
            <person name="Igarashi R."/>
            <person name="Kawakoshi A."/>
            <person name="Sasagawa M."/>
            <person name="Fukada J."/>
            <person name="Nakamura S."/>
            <person name="Katano Y."/>
            <person name="Hanada S."/>
            <person name="Kamagata Y."/>
            <person name="Nakamura N."/>
            <person name="Yamazaki S."/>
            <person name="Fujita N."/>
        </authorList>
    </citation>
    <scope>NUCLEOTIDE SEQUENCE [LARGE SCALE GENOMIC DNA]</scope>
    <source>
        <strain evidence="7">ATCC 700054 / DSM 10555 / JCM 9379 / NBRC 101784 / NCIMB 13414 / VKM Ac-1990 / NM-1</strain>
    </source>
</reference>
<keyword evidence="3 4" id="KW-0663">Pyridoxal phosphate</keyword>
<dbReference type="KEGG" id="mph:MLP_20990"/>
<dbReference type="STRING" id="1032480.MLP_20990"/>
<dbReference type="InterPro" id="IPR054542">
    <property type="entry name" value="Cys_met_metab_PP"/>
</dbReference>
<keyword evidence="7" id="KW-1185">Reference proteome</keyword>
<organism evidence="6 7">
    <name type="scientific">Microlunatus phosphovorus (strain ATCC 700054 / DSM 10555 / JCM 9379 / NBRC 101784 / NCIMB 13414 / VKM Ac-1990 / NM-1)</name>
    <dbReference type="NCBI Taxonomy" id="1032480"/>
    <lineage>
        <taxon>Bacteria</taxon>
        <taxon>Bacillati</taxon>
        <taxon>Actinomycetota</taxon>
        <taxon>Actinomycetes</taxon>
        <taxon>Propionibacteriales</taxon>
        <taxon>Propionibacteriaceae</taxon>
        <taxon>Microlunatus</taxon>
    </lineage>
</organism>
<dbReference type="GO" id="GO:0030170">
    <property type="term" value="F:pyridoxal phosphate binding"/>
    <property type="evidence" value="ECO:0007669"/>
    <property type="project" value="InterPro"/>
</dbReference>
<protein>
    <submittedName>
        <fullName evidence="6">Amino acid lyase</fullName>
    </submittedName>
</protein>
<keyword evidence="6" id="KW-0456">Lyase</keyword>
<evidence type="ECO:0000313" key="7">
    <source>
        <dbReference type="Proteomes" id="UP000007947"/>
    </source>
</evidence>
<evidence type="ECO:0000256" key="4">
    <source>
        <dbReference type="PIRSR" id="PIRSR001434-2"/>
    </source>
</evidence>
<dbReference type="HOGENOM" id="CLU_018986_2_2_11"/>
<evidence type="ECO:0000256" key="5">
    <source>
        <dbReference type="RuleBase" id="RU362118"/>
    </source>
</evidence>
<dbReference type="Pfam" id="PF01053">
    <property type="entry name" value="Cys_Met_Meta_PP"/>
    <property type="match status" value="1"/>
</dbReference>
<dbReference type="GO" id="GO:0019346">
    <property type="term" value="P:transsulfuration"/>
    <property type="evidence" value="ECO:0007669"/>
    <property type="project" value="InterPro"/>
</dbReference>
<proteinExistence type="inferred from homology"/>
<comment type="cofactor">
    <cofactor evidence="1 5">
        <name>pyridoxal 5'-phosphate</name>
        <dbReference type="ChEBI" id="CHEBI:597326"/>
    </cofactor>
</comment>
<dbReference type="GO" id="GO:0003962">
    <property type="term" value="F:cystathionine gamma-synthase activity"/>
    <property type="evidence" value="ECO:0007669"/>
    <property type="project" value="TreeGrafter"/>
</dbReference>
<dbReference type="AlphaFoldDB" id="F5XDU0"/>
<dbReference type="PANTHER" id="PTHR11808">
    <property type="entry name" value="TRANS-SULFURATION ENZYME FAMILY MEMBER"/>
    <property type="match status" value="1"/>
</dbReference>
<dbReference type="Gene3D" id="3.40.640.10">
    <property type="entry name" value="Type I PLP-dependent aspartate aminotransferase-like (Major domain)"/>
    <property type="match status" value="1"/>
</dbReference>
<dbReference type="Proteomes" id="UP000007947">
    <property type="component" value="Chromosome"/>
</dbReference>
<dbReference type="InterPro" id="IPR015424">
    <property type="entry name" value="PyrdxlP-dep_Trfase"/>
</dbReference>
<comment type="similarity">
    <text evidence="2 5">Belongs to the trans-sulfuration enzymes family.</text>
</comment>
<dbReference type="PANTHER" id="PTHR11808:SF15">
    <property type="entry name" value="CYSTATHIONINE GAMMA-LYASE"/>
    <property type="match status" value="1"/>
</dbReference>
<dbReference type="EMBL" id="AP012204">
    <property type="protein sequence ID" value="BAK35113.1"/>
    <property type="molecule type" value="Genomic_DNA"/>
</dbReference>
<accession>F5XDU0</accession>
<evidence type="ECO:0000256" key="3">
    <source>
        <dbReference type="ARBA" id="ARBA00022898"/>
    </source>
</evidence>
<dbReference type="eggNOG" id="COG0626">
    <property type="taxonomic scope" value="Bacteria"/>
</dbReference>
<dbReference type="InterPro" id="IPR015421">
    <property type="entry name" value="PyrdxlP-dep_Trfase_major"/>
</dbReference>
<evidence type="ECO:0000256" key="2">
    <source>
        <dbReference type="ARBA" id="ARBA00009077"/>
    </source>
</evidence>
<name>F5XDU0_MICPN</name>
<dbReference type="InterPro" id="IPR015422">
    <property type="entry name" value="PyrdxlP-dep_Trfase_small"/>
</dbReference>
<dbReference type="GO" id="GO:0004123">
    <property type="term" value="F:cystathionine gamma-lyase activity"/>
    <property type="evidence" value="ECO:0007669"/>
    <property type="project" value="TreeGrafter"/>
</dbReference>
<sequence length="380" mass="39648">MTTPEPGLHPATIAVHAGRPPAVVDAPLNPPVVFASTYVGADPAGQGEVGYGRYGNPTWSALEQAVGELEGGSALAYASGMAAAHAALQLVPARGVLVLPRHCYLGVSSAAEERAARDGLQIRRVDVANAEEVIAAASGADLVWLESPTNPLMEVADLPTICGALAGVTTTLVDSTFATPLLQRPLDLGADLVLHSGTKFLSGHSDALLGVLVGRDSELLARLKGTRSLHGAAPGAMETYLVLRGLRTLPLRLTAAQANAQLLAERLAAHPGVTRVRYPGLPGDPGHAVAKRTMAGFGSLLSIELADGPTAVAFIQSVKLWVHATSLGGVESMLERRRRWAAELPTVPEGLVRLSVGVEHVEDLWTDLAQALERATPRDL</sequence>
<dbReference type="InterPro" id="IPR000277">
    <property type="entry name" value="Cys/Met-Metab_PyrdxlP-dep_enz"/>
</dbReference>
<dbReference type="GO" id="GO:0005737">
    <property type="term" value="C:cytoplasm"/>
    <property type="evidence" value="ECO:0007669"/>
    <property type="project" value="TreeGrafter"/>
</dbReference>
<dbReference type="OrthoDB" id="9780685at2"/>
<dbReference type="Gene3D" id="3.90.1150.10">
    <property type="entry name" value="Aspartate Aminotransferase, domain 1"/>
    <property type="match status" value="1"/>
</dbReference>
<gene>
    <name evidence="6" type="ordered locus">MLP_20990</name>
</gene>
<dbReference type="PROSITE" id="PS00868">
    <property type="entry name" value="CYS_MET_METAB_PP"/>
    <property type="match status" value="1"/>
</dbReference>
<dbReference type="RefSeq" id="WP_013862985.1">
    <property type="nucleotide sequence ID" value="NC_015635.1"/>
</dbReference>
<dbReference type="GO" id="GO:0019343">
    <property type="term" value="P:cysteine biosynthetic process via cystathionine"/>
    <property type="evidence" value="ECO:0007669"/>
    <property type="project" value="TreeGrafter"/>
</dbReference>
<dbReference type="SUPFAM" id="SSF53383">
    <property type="entry name" value="PLP-dependent transferases"/>
    <property type="match status" value="1"/>
</dbReference>
<evidence type="ECO:0000313" key="6">
    <source>
        <dbReference type="EMBL" id="BAK35113.1"/>
    </source>
</evidence>
<dbReference type="PIRSF" id="PIRSF001434">
    <property type="entry name" value="CGS"/>
    <property type="match status" value="1"/>
</dbReference>
<feature type="modified residue" description="N6-(pyridoxal phosphate)lysine" evidence="4">
    <location>
        <position position="199"/>
    </location>
</feature>